<feature type="compositionally biased region" description="Polar residues" evidence="1">
    <location>
        <begin position="57"/>
        <end position="72"/>
    </location>
</feature>
<dbReference type="EMBL" id="FN430064">
    <property type="protein sequence ID" value="CAZ81247.1"/>
    <property type="molecule type" value="Genomic_DNA"/>
</dbReference>
<dbReference type="KEGG" id="tml:GSTUM_00005026001"/>
<feature type="compositionally biased region" description="Polar residues" evidence="1">
    <location>
        <begin position="138"/>
        <end position="158"/>
    </location>
</feature>
<dbReference type="InParanoid" id="D5G9Q4"/>
<gene>
    <name evidence="2" type="ORF">GSTUM_00005026001</name>
</gene>
<accession>D5G9Q4</accession>
<protein>
    <submittedName>
        <fullName evidence="2">(Perigord truffle) hypothetical protein</fullName>
    </submittedName>
</protein>
<evidence type="ECO:0000313" key="2">
    <source>
        <dbReference type="EMBL" id="CAZ81247.1"/>
    </source>
</evidence>
<organism evidence="2 3">
    <name type="scientific">Tuber melanosporum (strain Mel28)</name>
    <name type="common">Perigord black truffle</name>
    <dbReference type="NCBI Taxonomy" id="656061"/>
    <lineage>
        <taxon>Eukaryota</taxon>
        <taxon>Fungi</taxon>
        <taxon>Dikarya</taxon>
        <taxon>Ascomycota</taxon>
        <taxon>Pezizomycotina</taxon>
        <taxon>Pezizomycetes</taxon>
        <taxon>Pezizales</taxon>
        <taxon>Tuberaceae</taxon>
        <taxon>Tuber</taxon>
    </lineage>
</organism>
<name>D5G9Q4_TUBMM</name>
<dbReference type="RefSeq" id="XP_002837056.1">
    <property type="nucleotide sequence ID" value="XM_002837010.1"/>
</dbReference>
<proteinExistence type="predicted"/>
<feature type="region of interest" description="Disordered" evidence="1">
    <location>
        <begin position="476"/>
        <end position="510"/>
    </location>
</feature>
<dbReference type="AlphaFoldDB" id="D5G9Q4"/>
<sequence>MLEKNRQSRHLARCFKSYSFTLRTSPIHGTRCTTSLKPFPLSILRNSIRPRPYTNKLAANQRHNYHNTQVEDTTLPKGHRLSSPPTKGPTAVHTRQAPAHQTRRKTMAKQDKGKPPLQGNDYLRSPRPGQRPSGFSLRYQTTDPALTTTDSENGGSSRTRNHASRQRSIAPSEGQRRGPLNNPPPNIFDTGMEYVPELSNQPPTLKLHDQWNLEMCLIGQGEDEKNCTMLRVRDHTICQLSQQLGEKIKHSRADKEAGSRTSKPTRISVHAKNPKVLEAILSVVHGINTSWRINCFEDFVSLAATCWEFGCRTDKLTTLLVGRPTWKPNDPDEGDHAPIEQWIFAALVFDIPEIFEQATHEMVMDLEGTLEGPEHVALLPMELRGIIKQKAHEISEEIIGFVSSYISEYTEHPDPTSAGAAARAFFTTAMQNCLKSVGYSLFKGAVLEGKPQGVVHLLKALENDLPRIPPGPITVNTDLCTLDQTPGSPTAASHHPGPSNSSSLPDLPSAIPPRRARAALVIANAAVDLWDKRTVFADKIHHLVASDPTKKEGSKDTEEKYVQLVETSQEKLREEKYIQLVEGFQEKLKDAKPKWNFAGFDLKQFQTFPENDVVEEGEMHQHE</sequence>
<feature type="compositionally biased region" description="Low complexity" evidence="1">
    <location>
        <begin position="496"/>
        <end position="509"/>
    </location>
</feature>
<dbReference type="GeneID" id="9185384"/>
<feature type="compositionally biased region" description="Polar residues" evidence="1">
    <location>
        <begin position="476"/>
        <end position="491"/>
    </location>
</feature>
<keyword evidence="3" id="KW-1185">Reference proteome</keyword>
<evidence type="ECO:0000256" key="1">
    <source>
        <dbReference type="SAM" id="MobiDB-lite"/>
    </source>
</evidence>
<evidence type="ECO:0000313" key="3">
    <source>
        <dbReference type="Proteomes" id="UP000006911"/>
    </source>
</evidence>
<dbReference type="Proteomes" id="UP000006911">
    <property type="component" value="Unassembled WGS sequence"/>
</dbReference>
<dbReference type="HOGENOM" id="CLU_438870_0_0_1"/>
<reference evidence="2 3" key="1">
    <citation type="journal article" date="2010" name="Nature">
        <title>Perigord black truffle genome uncovers evolutionary origins and mechanisms of symbiosis.</title>
        <authorList>
            <person name="Martin F."/>
            <person name="Kohler A."/>
            <person name="Murat C."/>
            <person name="Balestrini R."/>
            <person name="Coutinho P.M."/>
            <person name="Jaillon O."/>
            <person name="Montanini B."/>
            <person name="Morin E."/>
            <person name="Noel B."/>
            <person name="Percudani R."/>
            <person name="Porcel B."/>
            <person name="Rubini A."/>
            <person name="Amicucci A."/>
            <person name="Amselem J."/>
            <person name="Anthouard V."/>
            <person name="Arcioni S."/>
            <person name="Artiguenave F."/>
            <person name="Aury J.M."/>
            <person name="Ballario P."/>
            <person name="Bolchi A."/>
            <person name="Brenna A."/>
            <person name="Brun A."/>
            <person name="Buee M."/>
            <person name="Cantarel B."/>
            <person name="Chevalier G."/>
            <person name="Couloux A."/>
            <person name="Da Silva C."/>
            <person name="Denoeud F."/>
            <person name="Duplessis S."/>
            <person name="Ghignone S."/>
            <person name="Hilselberger B."/>
            <person name="Iotti M."/>
            <person name="Marcais B."/>
            <person name="Mello A."/>
            <person name="Miranda M."/>
            <person name="Pacioni G."/>
            <person name="Quesneville H."/>
            <person name="Riccioni C."/>
            <person name="Ruotolo R."/>
            <person name="Splivallo R."/>
            <person name="Stocchi V."/>
            <person name="Tisserant E."/>
            <person name="Viscomi A.R."/>
            <person name="Zambonelli A."/>
            <person name="Zampieri E."/>
            <person name="Henrissat B."/>
            <person name="Lebrun M.H."/>
            <person name="Paolocci F."/>
            <person name="Bonfante P."/>
            <person name="Ottonello S."/>
            <person name="Wincker P."/>
        </authorList>
    </citation>
    <scope>NUCLEOTIDE SEQUENCE [LARGE SCALE GENOMIC DNA]</scope>
    <source>
        <strain evidence="2 3">Mel28</strain>
    </source>
</reference>
<feature type="region of interest" description="Disordered" evidence="1">
    <location>
        <begin position="57"/>
        <end position="189"/>
    </location>
</feature>